<evidence type="ECO:0000256" key="1">
    <source>
        <dbReference type="ARBA" id="ARBA00023015"/>
    </source>
</evidence>
<dbReference type="PROSITE" id="PS50042">
    <property type="entry name" value="CNMP_BINDING_3"/>
    <property type="match status" value="1"/>
</dbReference>
<dbReference type="InterPro" id="IPR036388">
    <property type="entry name" value="WH-like_DNA-bd_sf"/>
</dbReference>
<keyword evidence="1" id="KW-0805">Transcription regulation</keyword>
<dbReference type="InterPro" id="IPR036390">
    <property type="entry name" value="WH_DNA-bd_sf"/>
</dbReference>
<dbReference type="SMART" id="SM00419">
    <property type="entry name" value="HTH_CRP"/>
    <property type="match status" value="1"/>
</dbReference>
<dbReference type="EMBL" id="CP048222">
    <property type="protein sequence ID" value="QHT71319.1"/>
    <property type="molecule type" value="Genomic_DNA"/>
</dbReference>
<feature type="domain" description="HTH crp-type" evidence="5">
    <location>
        <begin position="154"/>
        <end position="219"/>
    </location>
</feature>
<organism evidence="6 7">
    <name type="scientific">Rhodocytophaga rosea</name>
    <dbReference type="NCBI Taxonomy" id="2704465"/>
    <lineage>
        <taxon>Bacteria</taxon>
        <taxon>Pseudomonadati</taxon>
        <taxon>Bacteroidota</taxon>
        <taxon>Cytophagia</taxon>
        <taxon>Cytophagales</taxon>
        <taxon>Rhodocytophagaceae</taxon>
        <taxon>Rhodocytophaga</taxon>
    </lineage>
</organism>
<keyword evidence="3" id="KW-0804">Transcription</keyword>
<dbReference type="Gene3D" id="1.10.10.10">
    <property type="entry name" value="Winged helix-like DNA-binding domain superfamily/Winged helix DNA-binding domain"/>
    <property type="match status" value="1"/>
</dbReference>
<sequence length="219" mass="25726">MNPFTLNELKSAVPLSQLFPQFDQVLMEELLRVGHIMEFKEGELLMRTGQYFKYSLLILEGTVKLYREGQEGEEFFLYYLEKGNACALSMICATKNEMSEIKATAITPVKALAIPLQHMDYLMKNFRNWYYFVLETYRSRFEELLQVIDQVAFHSMDEKLEFYLKRQFQAFNSDTLTITHQQIADDLNSSREVISRLLKKLETGKRITVSRFAIKNINL</sequence>
<dbReference type="Pfam" id="PF00027">
    <property type="entry name" value="cNMP_binding"/>
    <property type="match status" value="1"/>
</dbReference>
<keyword evidence="7" id="KW-1185">Reference proteome</keyword>
<evidence type="ECO:0000313" key="6">
    <source>
        <dbReference type="EMBL" id="QHT71319.1"/>
    </source>
</evidence>
<protein>
    <submittedName>
        <fullName evidence="6">Crp/Fnr family transcriptional regulator</fullName>
    </submittedName>
</protein>
<dbReference type="InterPro" id="IPR018490">
    <property type="entry name" value="cNMP-bd_dom_sf"/>
</dbReference>
<dbReference type="Proteomes" id="UP000480178">
    <property type="component" value="Chromosome"/>
</dbReference>
<dbReference type="Gene3D" id="2.60.120.10">
    <property type="entry name" value="Jelly Rolls"/>
    <property type="match status" value="1"/>
</dbReference>
<keyword evidence="2" id="KW-0238">DNA-binding</keyword>
<dbReference type="PANTHER" id="PTHR24567:SF26">
    <property type="entry name" value="REGULATORY PROTEIN YEIL"/>
    <property type="match status" value="1"/>
</dbReference>
<accession>A0A6C0GT38</accession>
<feature type="domain" description="Cyclic nucleotide-binding" evidence="4">
    <location>
        <begin position="18"/>
        <end position="123"/>
    </location>
</feature>
<dbReference type="RefSeq" id="WP_162447258.1">
    <property type="nucleotide sequence ID" value="NZ_CP048222.1"/>
</dbReference>
<dbReference type="InterPro" id="IPR050397">
    <property type="entry name" value="Env_Response_Regulators"/>
</dbReference>
<dbReference type="PANTHER" id="PTHR24567">
    <property type="entry name" value="CRP FAMILY TRANSCRIPTIONAL REGULATORY PROTEIN"/>
    <property type="match status" value="1"/>
</dbReference>
<dbReference type="GO" id="GO:0003677">
    <property type="term" value="F:DNA binding"/>
    <property type="evidence" value="ECO:0007669"/>
    <property type="project" value="UniProtKB-KW"/>
</dbReference>
<dbReference type="GO" id="GO:0003700">
    <property type="term" value="F:DNA-binding transcription factor activity"/>
    <property type="evidence" value="ECO:0007669"/>
    <property type="project" value="TreeGrafter"/>
</dbReference>
<dbReference type="InterPro" id="IPR014710">
    <property type="entry name" value="RmlC-like_jellyroll"/>
</dbReference>
<evidence type="ECO:0000256" key="2">
    <source>
        <dbReference type="ARBA" id="ARBA00023125"/>
    </source>
</evidence>
<gene>
    <name evidence="6" type="ORF">GXP67_34020</name>
</gene>
<reference evidence="6 7" key="1">
    <citation type="submission" date="2020-01" db="EMBL/GenBank/DDBJ databases">
        <authorList>
            <person name="Kim M.K."/>
        </authorList>
    </citation>
    <scope>NUCLEOTIDE SEQUENCE [LARGE SCALE GENOMIC DNA]</scope>
    <source>
        <strain evidence="6 7">172606-1</strain>
    </source>
</reference>
<evidence type="ECO:0000256" key="3">
    <source>
        <dbReference type="ARBA" id="ARBA00023163"/>
    </source>
</evidence>
<dbReference type="SUPFAM" id="SSF46785">
    <property type="entry name" value="Winged helix' DNA-binding domain"/>
    <property type="match status" value="1"/>
</dbReference>
<dbReference type="Pfam" id="PF13545">
    <property type="entry name" value="HTH_Crp_2"/>
    <property type="match status" value="1"/>
</dbReference>
<dbReference type="PROSITE" id="PS51063">
    <property type="entry name" value="HTH_CRP_2"/>
    <property type="match status" value="1"/>
</dbReference>
<evidence type="ECO:0000313" key="7">
    <source>
        <dbReference type="Proteomes" id="UP000480178"/>
    </source>
</evidence>
<dbReference type="InterPro" id="IPR000595">
    <property type="entry name" value="cNMP-bd_dom"/>
</dbReference>
<dbReference type="AlphaFoldDB" id="A0A6C0GT38"/>
<dbReference type="KEGG" id="rhoz:GXP67_34020"/>
<dbReference type="CDD" id="cd00038">
    <property type="entry name" value="CAP_ED"/>
    <property type="match status" value="1"/>
</dbReference>
<dbReference type="SUPFAM" id="SSF51206">
    <property type="entry name" value="cAMP-binding domain-like"/>
    <property type="match status" value="1"/>
</dbReference>
<evidence type="ECO:0000259" key="5">
    <source>
        <dbReference type="PROSITE" id="PS51063"/>
    </source>
</evidence>
<proteinExistence type="predicted"/>
<dbReference type="GO" id="GO:0005829">
    <property type="term" value="C:cytosol"/>
    <property type="evidence" value="ECO:0007669"/>
    <property type="project" value="TreeGrafter"/>
</dbReference>
<evidence type="ECO:0000259" key="4">
    <source>
        <dbReference type="PROSITE" id="PS50042"/>
    </source>
</evidence>
<dbReference type="InterPro" id="IPR012318">
    <property type="entry name" value="HTH_CRP"/>
</dbReference>
<name>A0A6C0GT38_9BACT</name>